<dbReference type="EMBL" id="MT142874">
    <property type="protein sequence ID" value="QJA89871.1"/>
    <property type="molecule type" value="Genomic_DNA"/>
</dbReference>
<accession>A0A6M3L938</accession>
<sequence length="768" mass="85664">MKIQNVKLRGFIGIKKGMGLDEVSLDLSGVEGLIAMDGPNGMGKTSVLENLQPFRVLASRKKALQHHVFLRDSFRDLCFSFGGDNYRTLVKIDSDSEKQEGFIWRNGVSQVDGKVREYDRYLIELMGSSNLFFNSVFCAQGSGKISDMTTGELKSLFSEFLRLDLLEAYEDTAKQCFNVLGGIVGEIDGEILRLESTAQGLDDLQAKRSNLEADVKKVAGEISAAEAHVSLAEKNLKNAEVKVRENKILLVRIADHEKAVETIKATIAADKKETSGSLNALRLKAVELNAEIKSCEESLANADNIARAVTELQLSEDRLKDKTEDVEILTNQLSKISTAINDREKVHAALSVDMEKLQSDHEGETIAAQIESHKDMVSVLTLRPEECKVDSCVFIMKALNSRAEIPVLENKLQERRGVVLTKIDQLKKDLLEVGFDISRERMARSELEDKRAEFVKAIARLKSEILNLKGLAEKAPLVKIAEARLDDLRVRHVDIVAEGIQLRMSIDRKAIAQNERLEIAEATLADASQSLNHGIEYLISKHAAEIKELKNVIFRGNAAMNERGLDIHSVKIEISRKESAVEKLKTAQVRRGLVTGESSEWKYLKDACSKDGLRALEIDAVVPSLNFYANELLYHAYGGETVKLITQDEEGREILDIMIIDRDGEETLLSNRSGGEKVWPLKTIRLAMARMNNEKSGRDFRTLLADEEDGPLSLDNARRFVSLYRAIVTANQAGVKTFDDCFYITHKPECVAMADHVLRFTGEGMEVE</sequence>
<gene>
    <name evidence="2" type="ORF">MM415B02488_0009</name>
</gene>
<keyword evidence="1" id="KW-0175">Coiled coil</keyword>
<feature type="coiled-coil region" evidence="1">
    <location>
        <begin position="194"/>
        <end position="242"/>
    </location>
</feature>
<feature type="coiled-coil region" evidence="1">
    <location>
        <begin position="278"/>
        <end position="332"/>
    </location>
</feature>
<dbReference type="PANTHER" id="PTHR32114">
    <property type="entry name" value="ABC TRANSPORTER ABCH.3"/>
    <property type="match status" value="1"/>
</dbReference>
<reference evidence="2" key="1">
    <citation type="submission" date="2020-03" db="EMBL/GenBank/DDBJ databases">
        <title>The deep terrestrial virosphere.</title>
        <authorList>
            <person name="Holmfeldt K."/>
            <person name="Nilsson E."/>
            <person name="Simone D."/>
            <person name="Lopez-Fernandez M."/>
            <person name="Wu X."/>
            <person name="de Brujin I."/>
            <person name="Lundin D."/>
            <person name="Andersson A."/>
            <person name="Bertilsson S."/>
            <person name="Dopson M."/>
        </authorList>
    </citation>
    <scope>NUCLEOTIDE SEQUENCE</scope>
    <source>
        <strain evidence="2">MM415B02488</strain>
    </source>
</reference>
<dbReference type="PANTHER" id="PTHR32114:SF2">
    <property type="entry name" value="ABC TRANSPORTER ABCH.3"/>
    <property type="match status" value="1"/>
</dbReference>
<proteinExistence type="predicted"/>
<dbReference type="InterPro" id="IPR027417">
    <property type="entry name" value="P-loop_NTPase"/>
</dbReference>
<name>A0A6M3L938_9ZZZZ</name>
<organism evidence="2">
    <name type="scientific">viral metagenome</name>
    <dbReference type="NCBI Taxonomy" id="1070528"/>
    <lineage>
        <taxon>unclassified sequences</taxon>
        <taxon>metagenomes</taxon>
        <taxon>organismal metagenomes</taxon>
    </lineage>
</organism>
<dbReference type="AlphaFoldDB" id="A0A6M3L938"/>
<evidence type="ECO:0000313" key="2">
    <source>
        <dbReference type="EMBL" id="QJA89871.1"/>
    </source>
</evidence>
<dbReference type="SUPFAM" id="SSF52540">
    <property type="entry name" value="P-loop containing nucleoside triphosphate hydrolases"/>
    <property type="match status" value="1"/>
</dbReference>
<protein>
    <submittedName>
        <fullName evidence="2">Uncharacterized protein</fullName>
    </submittedName>
</protein>
<evidence type="ECO:0000256" key="1">
    <source>
        <dbReference type="SAM" id="Coils"/>
    </source>
</evidence>
<dbReference type="Gene3D" id="3.40.50.300">
    <property type="entry name" value="P-loop containing nucleotide triphosphate hydrolases"/>
    <property type="match status" value="2"/>
</dbReference>